<gene>
    <name evidence="1" type="ORF">FYJ75_08845</name>
</gene>
<evidence type="ECO:0000313" key="1">
    <source>
        <dbReference type="EMBL" id="MST75132.1"/>
    </source>
</evidence>
<dbReference type="AlphaFoldDB" id="A0A6L5YT49"/>
<dbReference type="RefSeq" id="WP_154430097.1">
    <property type="nucleotide sequence ID" value="NZ_VUNI01000014.1"/>
</dbReference>
<keyword evidence="2" id="KW-1185">Reference proteome</keyword>
<evidence type="ECO:0000313" key="2">
    <source>
        <dbReference type="Proteomes" id="UP000474024"/>
    </source>
</evidence>
<protein>
    <submittedName>
        <fullName evidence="1">Uncharacterized protein</fullName>
    </submittedName>
</protein>
<sequence length="331" mass="37605">MMNYEIFKEVVAEKIMSYMPDKYKDMEPRITPVSKVNMTLDGLNLSGGNTNISPTIYINDMYKKYEQSGDLNETLQAASELMVHAFEQIPEVKPQIDFSDAKDKIVFQLINTQQNEQLLSQVPHREFQDLSIIYKMVIKVEAEGVQSTKVTNELAAHIGMDEEQLFKAAVENTKRIFPPTVRSMNEVMKEMFLRDGMPAEMAEMMIGEIPPEQTMWVISNKEGINGAVSMLYENELHELAENLGSDLYILPSSVHEVLAVSSDLGDPEELAQMVVEVNMQEVSLDERLSNQVYHYDKDLRKLTLATDTPNKRLDGIVAEPNLIYEKTGPSR</sequence>
<comment type="caution">
    <text evidence="1">The sequence shown here is derived from an EMBL/GenBank/DDBJ whole genome shotgun (WGS) entry which is preliminary data.</text>
</comment>
<organism evidence="1 2">
    <name type="scientific">Roseburia porci</name>
    <dbReference type="NCBI Taxonomy" id="2605790"/>
    <lineage>
        <taxon>Bacteria</taxon>
        <taxon>Bacillati</taxon>
        <taxon>Bacillota</taxon>
        <taxon>Clostridia</taxon>
        <taxon>Lachnospirales</taxon>
        <taxon>Lachnospiraceae</taxon>
        <taxon>Roseburia</taxon>
    </lineage>
</organism>
<dbReference type="InterPro" id="IPR043743">
    <property type="entry name" value="DUF5688"/>
</dbReference>
<reference evidence="1 2" key="1">
    <citation type="submission" date="2019-08" db="EMBL/GenBank/DDBJ databases">
        <title>In-depth cultivation of the pig gut microbiome towards novel bacterial diversity and tailored functional studies.</title>
        <authorList>
            <person name="Wylensek D."/>
            <person name="Hitch T.C.A."/>
            <person name="Clavel T."/>
        </authorList>
    </citation>
    <scope>NUCLEOTIDE SEQUENCE [LARGE SCALE GENOMIC DNA]</scope>
    <source>
        <strain evidence="1 2">MUC/MUC-530-WT-4D</strain>
    </source>
</reference>
<accession>A0A6L5YT49</accession>
<proteinExistence type="predicted"/>
<dbReference type="EMBL" id="VUNI01000014">
    <property type="protein sequence ID" value="MST75132.1"/>
    <property type="molecule type" value="Genomic_DNA"/>
</dbReference>
<dbReference type="Proteomes" id="UP000474024">
    <property type="component" value="Unassembled WGS sequence"/>
</dbReference>
<name>A0A6L5YT49_9FIRM</name>
<dbReference type="Pfam" id="PF18941">
    <property type="entry name" value="DUF5688"/>
    <property type="match status" value="1"/>
</dbReference>